<sequence>MGVRSSEIRAVLGLRVLSAVEPCRVTDFETPVRWVVVLAVAVVRVPWAISSVAVKLLNQLRSLHLSKRQNLHPPWIKISQLVLKVAKQARELKARTVEISFQTVLQLRCKLLQAVVLHLTIFSVAVRMASDAHSTAVKFAMSSVERLT</sequence>
<reference evidence="1" key="2">
    <citation type="submission" date="2021-12" db="EMBL/GenBank/DDBJ databases">
        <title>Resequencing data analysis of finger millet.</title>
        <authorList>
            <person name="Hatakeyama M."/>
            <person name="Aluri S."/>
            <person name="Balachadran M.T."/>
            <person name="Sivarajan S.R."/>
            <person name="Poveda L."/>
            <person name="Shimizu-Inatsugi R."/>
            <person name="Schlapbach R."/>
            <person name="Sreeman S.M."/>
            <person name="Shimizu K.K."/>
        </authorList>
    </citation>
    <scope>NUCLEOTIDE SEQUENCE</scope>
</reference>
<name>A0AAV5FNU1_ELECO</name>
<dbReference type="EMBL" id="BQKI01000090">
    <property type="protein sequence ID" value="GJN36656.1"/>
    <property type="molecule type" value="Genomic_DNA"/>
</dbReference>
<proteinExistence type="predicted"/>
<accession>A0AAV5FNU1</accession>
<keyword evidence="2" id="KW-1185">Reference proteome</keyword>
<evidence type="ECO:0000313" key="2">
    <source>
        <dbReference type="Proteomes" id="UP001054889"/>
    </source>
</evidence>
<dbReference type="Proteomes" id="UP001054889">
    <property type="component" value="Unassembled WGS sequence"/>
</dbReference>
<gene>
    <name evidence="1" type="primary">gb25536</name>
    <name evidence="1" type="ORF">PR202_gb25536</name>
</gene>
<reference evidence="1" key="1">
    <citation type="journal article" date="2018" name="DNA Res.">
        <title>Multiple hybrid de novo genome assembly of finger millet, an orphan allotetraploid crop.</title>
        <authorList>
            <person name="Hatakeyama M."/>
            <person name="Aluri S."/>
            <person name="Balachadran M.T."/>
            <person name="Sivarajan S.R."/>
            <person name="Patrignani A."/>
            <person name="Gruter S."/>
            <person name="Poveda L."/>
            <person name="Shimizu-Inatsugi R."/>
            <person name="Baeten J."/>
            <person name="Francoijs K.J."/>
            <person name="Nataraja K.N."/>
            <person name="Reddy Y.A.N."/>
            <person name="Phadnis S."/>
            <person name="Ravikumar R.L."/>
            <person name="Schlapbach R."/>
            <person name="Sreeman S.M."/>
            <person name="Shimizu K.K."/>
        </authorList>
    </citation>
    <scope>NUCLEOTIDE SEQUENCE</scope>
</reference>
<dbReference type="AlphaFoldDB" id="A0AAV5FNU1"/>
<protein>
    <submittedName>
        <fullName evidence="1">Uncharacterized protein</fullName>
    </submittedName>
</protein>
<comment type="caution">
    <text evidence="1">The sequence shown here is derived from an EMBL/GenBank/DDBJ whole genome shotgun (WGS) entry which is preliminary data.</text>
</comment>
<evidence type="ECO:0000313" key="1">
    <source>
        <dbReference type="EMBL" id="GJN36656.1"/>
    </source>
</evidence>
<organism evidence="1 2">
    <name type="scientific">Eleusine coracana subsp. coracana</name>
    <dbReference type="NCBI Taxonomy" id="191504"/>
    <lineage>
        <taxon>Eukaryota</taxon>
        <taxon>Viridiplantae</taxon>
        <taxon>Streptophyta</taxon>
        <taxon>Embryophyta</taxon>
        <taxon>Tracheophyta</taxon>
        <taxon>Spermatophyta</taxon>
        <taxon>Magnoliopsida</taxon>
        <taxon>Liliopsida</taxon>
        <taxon>Poales</taxon>
        <taxon>Poaceae</taxon>
        <taxon>PACMAD clade</taxon>
        <taxon>Chloridoideae</taxon>
        <taxon>Cynodonteae</taxon>
        <taxon>Eleusininae</taxon>
        <taxon>Eleusine</taxon>
    </lineage>
</organism>